<comment type="caution">
    <text evidence="6">The sequence shown here is derived from an EMBL/GenBank/DDBJ whole genome shotgun (WGS) entry which is preliminary data.</text>
</comment>
<keyword evidence="2" id="KW-0645">Protease</keyword>
<evidence type="ECO:0000256" key="1">
    <source>
        <dbReference type="ARBA" id="ARBA00005234"/>
    </source>
</evidence>
<evidence type="ECO:0000256" key="2">
    <source>
        <dbReference type="ARBA" id="ARBA00022670"/>
    </source>
</evidence>
<organism evidence="6 7">
    <name type="scientific">Ameca splendens</name>
    <dbReference type="NCBI Taxonomy" id="208324"/>
    <lineage>
        <taxon>Eukaryota</taxon>
        <taxon>Metazoa</taxon>
        <taxon>Chordata</taxon>
        <taxon>Craniata</taxon>
        <taxon>Vertebrata</taxon>
        <taxon>Euteleostomi</taxon>
        <taxon>Actinopterygii</taxon>
        <taxon>Neopterygii</taxon>
        <taxon>Teleostei</taxon>
        <taxon>Neoteleostei</taxon>
        <taxon>Acanthomorphata</taxon>
        <taxon>Ovalentaria</taxon>
        <taxon>Atherinomorphae</taxon>
        <taxon>Cyprinodontiformes</taxon>
        <taxon>Goodeidae</taxon>
        <taxon>Ameca</taxon>
    </lineage>
</organism>
<accession>A0ABV1AE58</accession>
<protein>
    <recommendedName>
        <fullName evidence="5">Ubiquitin-like protease family profile domain-containing protein</fullName>
    </recommendedName>
</protein>
<evidence type="ECO:0000313" key="7">
    <source>
        <dbReference type="Proteomes" id="UP001469553"/>
    </source>
</evidence>
<dbReference type="InterPro" id="IPR038765">
    <property type="entry name" value="Papain-like_cys_pep_sf"/>
</dbReference>
<keyword evidence="7" id="KW-1185">Reference proteome</keyword>
<proteinExistence type="inferred from homology"/>
<dbReference type="InterPro" id="IPR003653">
    <property type="entry name" value="Peptidase_C48_C"/>
</dbReference>
<dbReference type="EMBL" id="JAHRIP010087557">
    <property type="protein sequence ID" value="MEQ2315931.1"/>
    <property type="molecule type" value="Genomic_DNA"/>
</dbReference>
<feature type="domain" description="Ubiquitin-like protease family profile" evidence="5">
    <location>
        <begin position="233"/>
        <end position="383"/>
    </location>
</feature>
<comment type="similarity">
    <text evidence="1">Belongs to the peptidase C48 family.</text>
</comment>
<evidence type="ECO:0000259" key="5">
    <source>
        <dbReference type="PROSITE" id="PS50600"/>
    </source>
</evidence>
<dbReference type="Proteomes" id="UP001469553">
    <property type="component" value="Unassembled WGS sequence"/>
</dbReference>
<feature type="compositionally biased region" description="Low complexity" evidence="4">
    <location>
        <begin position="128"/>
        <end position="143"/>
    </location>
</feature>
<evidence type="ECO:0000256" key="3">
    <source>
        <dbReference type="ARBA" id="ARBA00022801"/>
    </source>
</evidence>
<sequence length="383" mass="42819">VDNSVEDNLSVEEVTENILKRDEVIQAVLSSKCDKNSRGKTTPKFHVGMKVWQLNVRSQQRKGGKLDPNYLGPYTIVSITGKSVDLQDNQGVIKHKINMDHLMLYSEEKPRMPQKTYEVPSSSTSPQVLSLASPASTAPSTVPAAHTIPQAPTAPAATTGPTRPHCPVHGLCSHHNSPTGIHSPIHSPVHGLVQGSSSLHGRVHTEHLTIIQNVKDVWEGKKIYVLVSKIGPYKLFFSDISNTAPQKEVESEVINAYLTLLVKKFNDKNTERVFVIDSFEMTNIWQQKKPKIRIDPCLYKYLIGIVNQSHHWMLVVIMPGEKRSLFLDPLGESKRQIKHCENISRSFMRLKGLNVSRWACDTVSHPIQQDATSCGIYALKCRT</sequence>
<feature type="region of interest" description="Disordered" evidence="4">
    <location>
        <begin position="115"/>
        <end position="143"/>
    </location>
</feature>
<gene>
    <name evidence="6" type="ORF">AMECASPLE_027505</name>
</gene>
<dbReference type="Pfam" id="PF02902">
    <property type="entry name" value="Peptidase_C48"/>
    <property type="match status" value="1"/>
</dbReference>
<keyword evidence="3" id="KW-0378">Hydrolase</keyword>
<reference evidence="6 7" key="1">
    <citation type="submission" date="2021-06" db="EMBL/GenBank/DDBJ databases">
        <authorList>
            <person name="Palmer J.M."/>
        </authorList>
    </citation>
    <scope>NUCLEOTIDE SEQUENCE [LARGE SCALE GENOMIC DNA]</scope>
    <source>
        <strain evidence="6 7">AS_MEX2019</strain>
        <tissue evidence="6">Muscle</tissue>
    </source>
</reference>
<dbReference type="SUPFAM" id="SSF54001">
    <property type="entry name" value="Cysteine proteinases"/>
    <property type="match status" value="1"/>
</dbReference>
<feature type="non-terminal residue" evidence="6">
    <location>
        <position position="1"/>
    </location>
</feature>
<name>A0ABV1AE58_9TELE</name>
<evidence type="ECO:0000313" key="6">
    <source>
        <dbReference type="EMBL" id="MEQ2315931.1"/>
    </source>
</evidence>
<evidence type="ECO:0000256" key="4">
    <source>
        <dbReference type="SAM" id="MobiDB-lite"/>
    </source>
</evidence>
<dbReference type="Gene3D" id="3.40.395.10">
    <property type="entry name" value="Adenoviral Proteinase, Chain A"/>
    <property type="match status" value="1"/>
</dbReference>
<dbReference type="PROSITE" id="PS50600">
    <property type="entry name" value="ULP_PROTEASE"/>
    <property type="match status" value="1"/>
</dbReference>